<accession>A0A7J6UZY2</accession>
<feature type="compositionally biased region" description="Polar residues" evidence="2">
    <location>
        <begin position="70"/>
        <end position="79"/>
    </location>
</feature>
<feature type="compositionally biased region" description="Basic and acidic residues" evidence="2">
    <location>
        <begin position="294"/>
        <end position="313"/>
    </location>
</feature>
<organism evidence="3 4">
    <name type="scientific">Thalictrum thalictroides</name>
    <name type="common">Rue-anemone</name>
    <name type="synonym">Anemone thalictroides</name>
    <dbReference type="NCBI Taxonomy" id="46969"/>
    <lineage>
        <taxon>Eukaryota</taxon>
        <taxon>Viridiplantae</taxon>
        <taxon>Streptophyta</taxon>
        <taxon>Embryophyta</taxon>
        <taxon>Tracheophyta</taxon>
        <taxon>Spermatophyta</taxon>
        <taxon>Magnoliopsida</taxon>
        <taxon>Ranunculales</taxon>
        <taxon>Ranunculaceae</taxon>
        <taxon>Thalictroideae</taxon>
        <taxon>Thalictrum</taxon>
    </lineage>
</organism>
<sequence length="744" mass="83186">MEDSTAMTIEFLRARLLAERSVSKSAKERADELSKKVLELEEQLRVVTLQRKKAEKATVEVLAILENSGTDDYTESFDSNSDEERVLNDFKEDSINEESPMTCRSRESKEEEVSGLEREGTRIGRSLSWKSSNSSLNSREKKKDTESRWRQYSFVSTGDPSTKSLVGKSCRKIKPKETRSTEDEVRDDCVLHDAQEKGLASASGSSSDYMNDKPEPLKENSEESGFLISQASLEDRENEISAEVVVSGGNKAVVKGKEEENNTQLINRYEAEEKAQKEWEENFKAKDDWCEHGNQEDITEESKEIEKTAEHSDTNSSAGQVANLEEVASLIQEAIVNTLPNGSPYALCPDMGCLQVQQHNTLIPEDQIDSEFSFLNQEISVATAQREVKQEWSDMACSWSSEHPSNKNLQLQENGSLQHNGESSSENLNELQLAIWQEKPNELETVLEALQRAKLSLKHELNRSSQSSPVFSLVKMTEPLLPAIENADAMKIPSSCSGLFRVPTDLECEAGSQASLLPPNFDPKVSLTKTYTSMGVASNTQFNINPGLGMGVPTDRECEARTGANLLAPHFDSKVLARNEQYNTNLGSGIGSRDSSLKPYFDPWMDTGFTLPASTMFSYPSYAELIPQMPSTNGVRKSSHRLGDLLRDRSSIWGFFNLGERRNQWSYGGITGYHKDVVSNVAPMSKEKVDLNMHISYAEKVNEKLKRTVDLSKLPTPTLRGEIQTIKIPSRSVEKELSSINLHW</sequence>
<dbReference type="OrthoDB" id="1939754at2759"/>
<evidence type="ECO:0000256" key="2">
    <source>
        <dbReference type="SAM" id="MobiDB-lite"/>
    </source>
</evidence>
<feature type="compositionally biased region" description="Basic and acidic residues" evidence="2">
    <location>
        <begin position="138"/>
        <end position="149"/>
    </location>
</feature>
<feature type="region of interest" description="Disordered" evidence="2">
    <location>
        <begin position="294"/>
        <end position="320"/>
    </location>
</feature>
<evidence type="ECO:0000256" key="1">
    <source>
        <dbReference type="SAM" id="Coils"/>
    </source>
</evidence>
<dbReference type="PANTHER" id="PTHR33701">
    <property type="entry name" value="TRANSMEMBRANE PROTEIN"/>
    <property type="match status" value="1"/>
</dbReference>
<feature type="compositionally biased region" description="Low complexity" evidence="2">
    <location>
        <begin position="125"/>
        <end position="137"/>
    </location>
</feature>
<keyword evidence="1" id="KW-0175">Coiled coil</keyword>
<feature type="coiled-coil region" evidence="1">
    <location>
        <begin position="255"/>
        <end position="282"/>
    </location>
</feature>
<keyword evidence="4" id="KW-1185">Reference proteome</keyword>
<feature type="coiled-coil region" evidence="1">
    <location>
        <begin position="23"/>
        <end position="57"/>
    </location>
</feature>
<dbReference type="EMBL" id="JABWDY010040318">
    <property type="protein sequence ID" value="KAF5178219.1"/>
    <property type="molecule type" value="Genomic_DNA"/>
</dbReference>
<feature type="compositionally biased region" description="Polar residues" evidence="2">
    <location>
        <begin position="153"/>
        <end position="164"/>
    </location>
</feature>
<comment type="caution">
    <text evidence="3">The sequence shown here is derived from an EMBL/GenBank/DDBJ whole genome shotgun (WGS) entry which is preliminary data.</text>
</comment>
<evidence type="ECO:0000313" key="3">
    <source>
        <dbReference type="EMBL" id="KAF5178219.1"/>
    </source>
</evidence>
<dbReference type="PANTHER" id="PTHR33701:SF3">
    <property type="entry name" value="TRANSCRIPTIONAL REGULATOR ATRX"/>
    <property type="match status" value="1"/>
</dbReference>
<evidence type="ECO:0000313" key="4">
    <source>
        <dbReference type="Proteomes" id="UP000554482"/>
    </source>
</evidence>
<feature type="compositionally biased region" description="Basic and acidic residues" evidence="2">
    <location>
        <begin position="82"/>
        <end position="94"/>
    </location>
</feature>
<name>A0A7J6UZY2_THATH</name>
<feature type="compositionally biased region" description="Basic and acidic residues" evidence="2">
    <location>
        <begin position="104"/>
        <end position="122"/>
    </location>
</feature>
<feature type="region of interest" description="Disordered" evidence="2">
    <location>
        <begin position="70"/>
        <end position="228"/>
    </location>
</feature>
<dbReference type="Proteomes" id="UP000554482">
    <property type="component" value="Unassembled WGS sequence"/>
</dbReference>
<dbReference type="AlphaFoldDB" id="A0A7J6UZY2"/>
<feature type="compositionally biased region" description="Basic and acidic residues" evidence="2">
    <location>
        <begin position="175"/>
        <end position="196"/>
    </location>
</feature>
<feature type="compositionally biased region" description="Basic and acidic residues" evidence="2">
    <location>
        <begin position="210"/>
        <end position="221"/>
    </location>
</feature>
<gene>
    <name evidence="3" type="ORF">FRX31_032197</name>
</gene>
<proteinExistence type="predicted"/>
<protein>
    <submittedName>
        <fullName evidence="3">Transcriptional regulator ATRX</fullName>
    </submittedName>
</protein>
<reference evidence="3 4" key="1">
    <citation type="submission" date="2020-06" db="EMBL/GenBank/DDBJ databases">
        <title>Transcriptomic and genomic resources for Thalictrum thalictroides and T. hernandezii: Facilitating candidate gene discovery in an emerging model plant lineage.</title>
        <authorList>
            <person name="Arias T."/>
            <person name="Riano-Pachon D.M."/>
            <person name="Di Stilio V.S."/>
        </authorList>
    </citation>
    <scope>NUCLEOTIDE SEQUENCE [LARGE SCALE GENOMIC DNA]</scope>
    <source>
        <strain evidence="4">cv. WT478/WT964</strain>
        <tissue evidence="3">Leaves</tissue>
    </source>
</reference>